<accession>A0A7I8L7R6</accession>
<dbReference type="AlphaFoldDB" id="A0A7I8L7R6"/>
<keyword evidence="2" id="KW-1185">Reference proteome</keyword>
<evidence type="ECO:0000313" key="2">
    <source>
        <dbReference type="Proteomes" id="UP000663760"/>
    </source>
</evidence>
<organism evidence="1 2">
    <name type="scientific">Spirodela intermedia</name>
    <name type="common">Intermediate duckweed</name>
    <dbReference type="NCBI Taxonomy" id="51605"/>
    <lineage>
        <taxon>Eukaryota</taxon>
        <taxon>Viridiplantae</taxon>
        <taxon>Streptophyta</taxon>
        <taxon>Embryophyta</taxon>
        <taxon>Tracheophyta</taxon>
        <taxon>Spermatophyta</taxon>
        <taxon>Magnoliopsida</taxon>
        <taxon>Liliopsida</taxon>
        <taxon>Araceae</taxon>
        <taxon>Lemnoideae</taxon>
        <taxon>Spirodela</taxon>
    </lineage>
</organism>
<proteinExistence type="predicted"/>
<dbReference type="EMBL" id="LR746275">
    <property type="protein sequence ID" value="CAA7405900.1"/>
    <property type="molecule type" value="Genomic_DNA"/>
</dbReference>
<name>A0A7I8L7R6_SPIIN</name>
<reference evidence="1" key="1">
    <citation type="submission" date="2020-02" db="EMBL/GenBank/DDBJ databases">
        <authorList>
            <person name="Scholz U."/>
            <person name="Mascher M."/>
            <person name="Fiebig A."/>
        </authorList>
    </citation>
    <scope>NUCLEOTIDE SEQUENCE</scope>
</reference>
<evidence type="ECO:0000313" key="1">
    <source>
        <dbReference type="EMBL" id="CAA7405900.1"/>
    </source>
</evidence>
<dbReference type="Proteomes" id="UP000663760">
    <property type="component" value="Chromosome 12"/>
</dbReference>
<gene>
    <name evidence="1" type="ORF">SI8410_12016578</name>
</gene>
<sequence>MPSTVTSLNLVSWVIHSLSFFIRYDQVIFSFFLRANQGGGQSKK</sequence>
<protein>
    <submittedName>
        <fullName evidence="1">Uncharacterized protein</fullName>
    </submittedName>
</protein>